<evidence type="ECO:0000256" key="3">
    <source>
        <dbReference type="ARBA" id="ARBA00022729"/>
    </source>
</evidence>
<dbReference type="Pfam" id="PF08842">
    <property type="entry name" value="Mfa2"/>
    <property type="match status" value="1"/>
</dbReference>
<gene>
    <name evidence="8" type="ORF">D7Y07_06580</name>
</gene>
<evidence type="ECO:0000256" key="4">
    <source>
        <dbReference type="ARBA" id="ARBA00023136"/>
    </source>
</evidence>
<evidence type="ECO:0000313" key="8">
    <source>
        <dbReference type="EMBL" id="RLT80761.1"/>
    </source>
</evidence>
<dbReference type="GO" id="GO:0009279">
    <property type="term" value="C:cell outer membrane"/>
    <property type="evidence" value="ECO:0007669"/>
    <property type="project" value="UniProtKB-SubCell"/>
</dbReference>
<name>A0A3L8AAI6_9BACE</name>
<comment type="similarity">
    <text evidence="2">Belongs to the bacteroidetes fimbrillin superfamily. FimB/Mfa2 family.</text>
</comment>
<proteinExistence type="inferred from homology"/>
<evidence type="ECO:0000256" key="2">
    <source>
        <dbReference type="ARBA" id="ARBA00007248"/>
    </source>
</evidence>
<keyword evidence="3" id="KW-0732">Signal</keyword>
<dbReference type="AlphaFoldDB" id="A0A3L8AAI6"/>
<dbReference type="InterPro" id="IPR014941">
    <property type="entry name" value="FimB/Mfa2/Mfa3"/>
</dbReference>
<dbReference type="Gene3D" id="2.60.40.2100">
    <property type="match status" value="1"/>
</dbReference>
<comment type="subcellular location">
    <subcellularLocation>
        <location evidence="1">Cell outer membrane</location>
    </subcellularLocation>
</comment>
<evidence type="ECO:0008006" key="10">
    <source>
        <dbReference type="Google" id="ProtNLM"/>
    </source>
</evidence>
<protein>
    <recommendedName>
        <fullName evidence="10">FimB/Mfa2 family fimbrial subunit</fullName>
    </recommendedName>
</protein>
<keyword evidence="7" id="KW-0449">Lipoprotein</keyword>
<reference evidence="8 9" key="1">
    <citation type="submission" date="2018-09" db="EMBL/GenBank/DDBJ databases">
        <title>Murine metabolic-syndrome-specific gut microbial biobank.</title>
        <authorList>
            <person name="Liu C."/>
        </authorList>
    </citation>
    <scope>NUCLEOTIDE SEQUENCE [LARGE SCALE GENOMIC DNA]</scope>
    <source>
        <strain evidence="8 9">0.1X-D8-26</strain>
    </source>
</reference>
<evidence type="ECO:0000256" key="5">
    <source>
        <dbReference type="ARBA" id="ARBA00023139"/>
    </source>
</evidence>
<dbReference type="Proteomes" id="UP000267159">
    <property type="component" value="Unassembled WGS sequence"/>
</dbReference>
<comment type="caution">
    <text evidence="8">The sequence shown here is derived from an EMBL/GenBank/DDBJ whole genome shotgun (WGS) entry which is preliminary data.</text>
</comment>
<sequence>MVKTVNRLTDIVTATKALLVVLLTSAVTLTSCNKLLYDYEGDCDPYYKVRFEYTYHMKQGDAFPYEVNDVTLYLVDDNTGKVVWQKRESGEVLGRSGYMMDVDVAPGTYTLVAWCGDGHASTFKVNDAVAKEDLQCHLMVGETSTETSCGTARHVKQDIKRLYYGRLEAQEFPTTEGTHIFTVPLIKDTNDIHVLLQHLSGDLVDISEFSFTIVDDNAHLGWDNRLIGTENICYHPWAVSQGSATTTPDSDSDIREQTRAESTHSAALAEFTVARLLTDRQPRLIVRNDLNEVVASIPLIDYFTMLKGHHTDMEDQEFLDRQDDYSLVLFLDKNKQWVKTVIKILSWQMVYQKTEI</sequence>
<keyword evidence="4" id="KW-0472">Membrane</keyword>
<evidence type="ECO:0000256" key="1">
    <source>
        <dbReference type="ARBA" id="ARBA00004442"/>
    </source>
</evidence>
<dbReference type="EMBL" id="RAZM01000014">
    <property type="protein sequence ID" value="RLT80761.1"/>
    <property type="molecule type" value="Genomic_DNA"/>
</dbReference>
<evidence type="ECO:0000256" key="6">
    <source>
        <dbReference type="ARBA" id="ARBA00023237"/>
    </source>
</evidence>
<accession>A0A3L8AAI6</accession>
<dbReference type="PROSITE" id="PS51257">
    <property type="entry name" value="PROKAR_LIPOPROTEIN"/>
    <property type="match status" value="1"/>
</dbReference>
<keyword evidence="5" id="KW-0564">Palmitate</keyword>
<organism evidence="8 9">
    <name type="scientific">Bacteroides acidifaciens</name>
    <dbReference type="NCBI Taxonomy" id="85831"/>
    <lineage>
        <taxon>Bacteria</taxon>
        <taxon>Pseudomonadati</taxon>
        <taxon>Bacteroidota</taxon>
        <taxon>Bacteroidia</taxon>
        <taxon>Bacteroidales</taxon>
        <taxon>Bacteroidaceae</taxon>
        <taxon>Bacteroides</taxon>
    </lineage>
</organism>
<dbReference type="Gene3D" id="2.60.40.2090">
    <property type="match status" value="1"/>
</dbReference>
<keyword evidence="6" id="KW-0998">Cell outer membrane</keyword>
<evidence type="ECO:0000313" key="9">
    <source>
        <dbReference type="Proteomes" id="UP000267159"/>
    </source>
</evidence>
<dbReference type="STRING" id="1235814.GCA_000613385_02735"/>
<evidence type="ECO:0000256" key="7">
    <source>
        <dbReference type="ARBA" id="ARBA00023288"/>
    </source>
</evidence>